<dbReference type="HOGENOM" id="CLU_406208_0_0_1"/>
<reference evidence="3" key="1">
    <citation type="submission" date="2015-04" db="UniProtKB">
        <authorList>
            <consortium name="EnsemblPlants"/>
        </authorList>
    </citation>
    <scope>IDENTIFICATION</scope>
    <source>
        <strain evidence="3">SL10</strain>
    </source>
</reference>
<dbReference type="Gene3D" id="1.10.260.200">
    <property type="match status" value="1"/>
</dbReference>
<accession>A0A0E0ISX6</accession>
<dbReference type="EnsemblPlants" id="ONIVA10G11570.1">
    <property type="protein sequence ID" value="ONIVA10G11570.1"/>
    <property type="gene ID" value="ONIVA10G11570"/>
</dbReference>
<dbReference type="Gramene" id="ONIVA10G11570.1">
    <property type="protein sequence ID" value="ONIVA10G11570.1"/>
    <property type="gene ID" value="ONIVA10G11570"/>
</dbReference>
<evidence type="ECO:0000313" key="3">
    <source>
        <dbReference type="EnsemblPlants" id="ONIVA10G11570.1"/>
    </source>
</evidence>
<evidence type="ECO:0000256" key="1">
    <source>
        <dbReference type="SAM" id="MobiDB-lite"/>
    </source>
</evidence>
<dbReference type="Proteomes" id="UP000006591">
    <property type="component" value="Chromosome 10"/>
</dbReference>
<feature type="domain" description="DUF1618" evidence="2">
    <location>
        <begin position="438"/>
        <end position="627"/>
    </location>
</feature>
<dbReference type="OMA" id="YVYCPAL"/>
<sequence>MVPKAIAVDGDLFLFRIPIDRVGTMSLTHNDYFVYAARPPPRRPTLDLLPNLSHDTLGDREIALLSCGGDGDGGGDGEPCYVVAALRTIPGSTTIHRLHLYRSRPGGEQGRWTSRMVSVDEPPPLMRDVVFPIPETSHRQVHHVTSKAIRLGSGGDGTVGWVDIWRGILLCDVLHESPKLRDVPLPPPAKGNSHRAFQKHHRPVLRRHRRQPRQEVHQVHEGTRSCVLLNVRGYRAARRDATTATSYTSNGHPIEVSFRAALPPVLSDFYVYCPALQLQEPADYPSMVPKAIAVDGDLFLFRIPIDRVGTMSLTHNDYFVYMARSPPHRPRLDLLPNPSHDTLGDKEIAILSCADGGEQYVVTALRTIPGSKTIHRLHLYRSKPNGEQGRWTSQMVSVEGPLMRDLVCPIPETVHRQVHHVTSKVIRLGTGANGMVGWVDIWRGILLCDVLQESPKLHDMPLPLPAKSNSHRAFLNTTDQYCGDVAVSRDKSFIKYVEMEIVTPKIVSATPPGDCDPDPFLEWLRRRECKDLKRTLVHGRWKATTWRMPIPVTSWDDWCRDCAVESAELSTDNPKAYELLCAVSKESLKEDDDDKAMEAATTTTTRLPLGRLDMAYPAMSIDDDVIYVLTKPVMGNGKAAFLTAVDVRRKKVLAVAKLDSAVQENHLDKLKIMGRSQQEEEEEDVESGKSDAVQQ</sequence>
<feature type="region of interest" description="Disordered" evidence="1">
    <location>
        <begin position="673"/>
        <end position="695"/>
    </location>
</feature>
<name>A0A0E0ISX6_ORYNI</name>
<dbReference type="AlphaFoldDB" id="A0A0E0ISX6"/>
<dbReference type="eggNOG" id="ENOG502R1JN">
    <property type="taxonomic scope" value="Eukaryota"/>
</dbReference>
<reference evidence="3" key="2">
    <citation type="submission" date="2018-04" db="EMBL/GenBank/DDBJ databases">
        <title>OnivRS2 (Oryza nivara Reference Sequence Version 2).</title>
        <authorList>
            <person name="Zhang J."/>
            <person name="Kudrna D."/>
            <person name="Lee S."/>
            <person name="Talag J."/>
            <person name="Rajasekar S."/>
            <person name="Welchert J."/>
            <person name="Hsing Y.-I."/>
            <person name="Wing R.A."/>
        </authorList>
    </citation>
    <scope>NUCLEOTIDE SEQUENCE [LARGE SCALE GENOMIC DNA]</scope>
</reference>
<keyword evidence="4" id="KW-1185">Reference proteome</keyword>
<organism evidence="3">
    <name type="scientific">Oryza nivara</name>
    <name type="common">Indian wild rice</name>
    <name type="synonym">Oryza sativa f. spontanea</name>
    <dbReference type="NCBI Taxonomy" id="4536"/>
    <lineage>
        <taxon>Eukaryota</taxon>
        <taxon>Viridiplantae</taxon>
        <taxon>Streptophyta</taxon>
        <taxon>Embryophyta</taxon>
        <taxon>Tracheophyta</taxon>
        <taxon>Spermatophyta</taxon>
        <taxon>Magnoliopsida</taxon>
        <taxon>Liliopsida</taxon>
        <taxon>Poales</taxon>
        <taxon>Poaceae</taxon>
        <taxon>BOP clade</taxon>
        <taxon>Oryzoideae</taxon>
        <taxon>Oryzeae</taxon>
        <taxon>Oryzinae</taxon>
        <taxon>Oryza</taxon>
    </lineage>
</organism>
<proteinExistence type="predicted"/>
<feature type="compositionally biased region" description="Basic residues" evidence="1">
    <location>
        <begin position="192"/>
        <end position="211"/>
    </location>
</feature>
<feature type="domain" description="DUF1618" evidence="2">
    <location>
        <begin position="161"/>
        <end position="205"/>
    </location>
</feature>
<dbReference type="InterPro" id="IPR011676">
    <property type="entry name" value="DUF1618"/>
</dbReference>
<feature type="region of interest" description="Disordered" evidence="1">
    <location>
        <begin position="185"/>
        <end position="219"/>
    </location>
</feature>
<evidence type="ECO:0000259" key="2">
    <source>
        <dbReference type="Pfam" id="PF07762"/>
    </source>
</evidence>
<evidence type="ECO:0000313" key="4">
    <source>
        <dbReference type="Proteomes" id="UP000006591"/>
    </source>
</evidence>
<dbReference type="Pfam" id="PF07762">
    <property type="entry name" value="DUF1618"/>
    <property type="match status" value="2"/>
</dbReference>
<protein>
    <recommendedName>
        <fullName evidence="2">DUF1618 domain-containing protein</fullName>
    </recommendedName>
</protein>
<dbReference type="PANTHER" id="PTHR33074">
    <property type="entry name" value="EXPRESSED PROTEIN-RELATED"/>
    <property type="match status" value="1"/>
</dbReference>
<dbReference type="PANTHER" id="PTHR33074:SF18">
    <property type="entry name" value="OS06G0718700 PROTEIN"/>
    <property type="match status" value="1"/>
</dbReference>